<dbReference type="EMBL" id="BMWX01000006">
    <property type="protein sequence ID" value="GGZ35872.1"/>
    <property type="molecule type" value="Genomic_DNA"/>
</dbReference>
<reference evidence="2" key="2">
    <citation type="submission" date="2020-09" db="EMBL/GenBank/DDBJ databases">
        <authorList>
            <person name="Sun Q."/>
            <person name="Kim S."/>
        </authorList>
    </citation>
    <scope>NUCLEOTIDE SEQUENCE</scope>
    <source>
        <strain evidence="2">KCTC 12368</strain>
    </source>
</reference>
<evidence type="ECO:0000313" key="2">
    <source>
        <dbReference type="EMBL" id="GGZ35872.1"/>
    </source>
</evidence>
<dbReference type="AlphaFoldDB" id="A0A918Q7A7"/>
<reference evidence="2" key="1">
    <citation type="journal article" date="2014" name="Int. J. Syst. Evol. Microbiol.">
        <title>Complete genome sequence of Corynebacterium casei LMG S-19264T (=DSM 44701T), isolated from a smear-ripened cheese.</title>
        <authorList>
            <consortium name="US DOE Joint Genome Institute (JGI-PGF)"/>
            <person name="Walter F."/>
            <person name="Albersmeier A."/>
            <person name="Kalinowski J."/>
            <person name="Ruckert C."/>
        </authorList>
    </citation>
    <scope>NUCLEOTIDE SEQUENCE</scope>
    <source>
        <strain evidence="2">KCTC 12368</strain>
    </source>
</reference>
<dbReference type="Proteomes" id="UP000619457">
    <property type="component" value="Unassembled WGS sequence"/>
</dbReference>
<dbReference type="InterPro" id="IPR025510">
    <property type="entry name" value="DUF4397"/>
</dbReference>
<feature type="domain" description="DUF4397" evidence="1">
    <location>
        <begin position="49"/>
        <end position="168"/>
    </location>
</feature>
<organism evidence="2 3">
    <name type="scientific">Echinicola pacifica</name>
    <dbReference type="NCBI Taxonomy" id="346377"/>
    <lineage>
        <taxon>Bacteria</taxon>
        <taxon>Pseudomonadati</taxon>
        <taxon>Bacteroidota</taxon>
        <taxon>Cytophagia</taxon>
        <taxon>Cytophagales</taxon>
        <taxon>Cyclobacteriaceae</taxon>
        <taxon>Echinicola</taxon>
    </lineage>
</organism>
<dbReference type="PROSITE" id="PS51257">
    <property type="entry name" value="PROKAR_LIPOPROTEIN"/>
    <property type="match status" value="1"/>
</dbReference>
<accession>A0A918Q7A7</accession>
<proteinExistence type="predicted"/>
<protein>
    <recommendedName>
        <fullName evidence="1">DUF4397 domain-containing protein</fullName>
    </recommendedName>
</protein>
<name>A0A918Q7A7_9BACT</name>
<sequence length="255" mass="28395">MIMIKHLKMNTMPKRWLKGITLMMLAISPLFITGCLDDDDDINYDGPVAYVAFYHGSPETGAVTMYADGVSKPPYSVYPLEYTDFFNYGNFYTGDRTISFKSRNADNSLLDTAVVLEENKAYSFFLIDGEGDKDLGTVIAEDDWETPADDQALIRLVHLSPDAPAVNMTINDQEMALFSDESYQGVSTFEPIAGDLTSITITDAMTGEVLLTADDLQLRPQRVYTAIVRGYANPATGTHTDEDLSLQIIRNYPNY</sequence>
<gene>
    <name evidence="2" type="ORF">GCM10007049_31440</name>
</gene>
<dbReference type="Pfam" id="PF14344">
    <property type="entry name" value="DUF4397"/>
    <property type="match status" value="1"/>
</dbReference>
<evidence type="ECO:0000259" key="1">
    <source>
        <dbReference type="Pfam" id="PF14344"/>
    </source>
</evidence>
<comment type="caution">
    <text evidence="2">The sequence shown here is derived from an EMBL/GenBank/DDBJ whole genome shotgun (WGS) entry which is preliminary data.</text>
</comment>
<evidence type="ECO:0000313" key="3">
    <source>
        <dbReference type="Proteomes" id="UP000619457"/>
    </source>
</evidence>
<keyword evidence="3" id="KW-1185">Reference proteome</keyword>